<evidence type="ECO:0000256" key="6">
    <source>
        <dbReference type="ARBA" id="ARBA00023055"/>
    </source>
</evidence>
<dbReference type="InterPro" id="IPR007568">
    <property type="entry name" value="RTA1"/>
</dbReference>
<evidence type="ECO:0000313" key="12">
    <source>
        <dbReference type="Proteomes" id="UP000054304"/>
    </source>
</evidence>
<evidence type="ECO:0000256" key="2">
    <source>
        <dbReference type="ARBA" id="ARBA00009969"/>
    </source>
</evidence>
<dbReference type="GeneID" id="34688577"/>
<evidence type="ECO:0000256" key="10">
    <source>
        <dbReference type="SAM" id="Phobius"/>
    </source>
</evidence>
<feature type="transmembrane region" description="Helical" evidence="10">
    <location>
        <begin position="96"/>
        <end position="115"/>
    </location>
</feature>
<gene>
    <name evidence="11" type="ORF">LALA0_S16e00540g</name>
</gene>
<dbReference type="STRING" id="1245769.A0A0C7NFA6"/>
<evidence type="ECO:0000256" key="8">
    <source>
        <dbReference type="ARBA" id="ARBA00037472"/>
    </source>
</evidence>
<keyword evidence="5 10" id="KW-1133">Transmembrane helix</keyword>
<evidence type="ECO:0000313" key="11">
    <source>
        <dbReference type="EMBL" id="CEP65007.1"/>
    </source>
</evidence>
<feature type="transmembrane region" description="Helical" evidence="10">
    <location>
        <begin position="136"/>
        <end position="155"/>
    </location>
</feature>
<dbReference type="Proteomes" id="UP000054304">
    <property type="component" value="Unassembled WGS sequence"/>
</dbReference>
<proteinExistence type="inferred from homology"/>
<keyword evidence="6" id="KW-0445">Lipid transport</keyword>
<comment type="function">
    <text evidence="8">Catalyzes the ATP-dependent translocation of sphingoid long-chain bases (LCBs) from the cytoplasmic site toward the extracytoplasmic side of the membrane (flip-flop). Involved in the establishment of the functional lipid asymmetry of the plasma membrane. Regulates intracellular levels of LCBs, sphingolipid precursors that are growth inhibitory at increased levels.</text>
</comment>
<organism evidence="11 12">
    <name type="scientific">Lachancea lanzarotensis</name>
    <dbReference type="NCBI Taxonomy" id="1245769"/>
    <lineage>
        <taxon>Eukaryota</taxon>
        <taxon>Fungi</taxon>
        <taxon>Dikarya</taxon>
        <taxon>Ascomycota</taxon>
        <taxon>Saccharomycotina</taxon>
        <taxon>Saccharomycetes</taxon>
        <taxon>Saccharomycetales</taxon>
        <taxon>Saccharomycetaceae</taxon>
        <taxon>Lachancea</taxon>
    </lineage>
</organism>
<feature type="transmembrane region" description="Helical" evidence="10">
    <location>
        <begin position="246"/>
        <end position="270"/>
    </location>
</feature>
<keyword evidence="12" id="KW-1185">Reference proteome</keyword>
<evidence type="ECO:0000256" key="1">
    <source>
        <dbReference type="ARBA" id="ARBA00004651"/>
    </source>
</evidence>
<dbReference type="RefSeq" id="XP_022631204.1">
    <property type="nucleotide sequence ID" value="XM_022775455.1"/>
</dbReference>
<dbReference type="PANTHER" id="PTHR31465">
    <property type="entry name" value="PROTEIN RTA1-RELATED"/>
    <property type="match status" value="1"/>
</dbReference>
<evidence type="ECO:0000256" key="4">
    <source>
        <dbReference type="ARBA" id="ARBA00022692"/>
    </source>
</evidence>
<evidence type="ECO:0000256" key="9">
    <source>
        <dbReference type="ARBA" id="ARBA00041117"/>
    </source>
</evidence>
<keyword evidence="4 10" id="KW-0812">Transmembrane</keyword>
<dbReference type="AlphaFoldDB" id="A0A0C7NFA6"/>
<evidence type="ECO:0000256" key="7">
    <source>
        <dbReference type="ARBA" id="ARBA00023136"/>
    </source>
</evidence>
<dbReference type="Pfam" id="PF04479">
    <property type="entry name" value="RTA1"/>
    <property type="match status" value="1"/>
</dbReference>
<feature type="transmembrane region" description="Helical" evidence="10">
    <location>
        <begin position="65"/>
        <end position="84"/>
    </location>
</feature>
<keyword evidence="3" id="KW-1003">Cell membrane</keyword>
<feature type="transmembrane region" description="Helical" evidence="10">
    <location>
        <begin position="175"/>
        <end position="199"/>
    </location>
</feature>
<name>A0A0C7NFA6_9SACH</name>
<comment type="subcellular location">
    <subcellularLocation>
        <location evidence="1">Cell membrane</location>
        <topology evidence="1">Multi-pass membrane protein</topology>
    </subcellularLocation>
</comment>
<dbReference type="PANTHER" id="PTHR31465:SF9">
    <property type="entry name" value="SPHINGOID LONG-CHAIN BASE TRANSPORTER RSB1"/>
    <property type="match status" value="1"/>
</dbReference>
<keyword evidence="7 10" id="KW-0472">Membrane</keyword>
<protein>
    <recommendedName>
        <fullName evidence="9">Sphingoid long-chain base transporter RSB1</fullName>
    </recommendedName>
</protein>
<dbReference type="GO" id="GO:0006869">
    <property type="term" value="P:lipid transport"/>
    <property type="evidence" value="ECO:0007669"/>
    <property type="project" value="UniProtKB-KW"/>
</dbReference>
<sequence>MTVLATRTFVQEYAADDAASSPRKISLYGDMNPNLAFNVSMIAIFGVLFVLQAGLGLYTRQRWMCVSFMCACGIEVAGYVGRALSHNNTSDIGTFLLQNICLTLAPVFTMAGIYYQLAKLVKIYGPKFAMLKSPIWYSWIFIACDVISLIIQAVGGGMSGNAAARQERSYTGDHVFVAGLAFQVASMSVFLLLWFHLLYQIFMVTRLEHTATRRPARALLHVNQLEIDYKYCREYECVRVRPRRWVFIYFPHALTIAVLLVYVRCIYRVVELAQGWGGYLITHEVYLVILDALMISLATAIMTVFHPGFAFKGRTVRIPIDKVTKPGKADVLTQSDYSVDVNPSDEKDTVPPC</sequence>
<feature type="transmembrane region" description="Helical" evidence="10">
    <location>
        <begin position="35"/>
        <end position="58"/>
    </location>
</feature>
<dbReference type="HOGENOM" id="CLU_033465_6_3_1"/>
<dbReference type="OrthoDB" id="3358017at2759"/>
<reference evidence="11 12" key="1">
    <citation type="submission" date="2014-12" db="EMBL/GenBank/DDBJ databases">
        <authorList>
            <person name="Neuveglise Cecile"/>
        </authorList>
    </citation>
    <scope>NUCLEOTIDE SEQUENCE [LARGE SCALE GENOMIC DNA]</scope>
    <source>
        <strain evidence="11 12">CBS 12615</strain>
    </source>
</reference>
<accession>A0A0C7NFA6</accession>
<feature type="transmembrane region" description="Helical" evidence="10">
    <location>
        <begin position="285"/>
        <end position="305"/>
    </location>
</feature>
<dbReference type="EMBL" id="LN736375">
    <property type="protein sequence ID" value="CEP65007.1"/>
    <property type="molecule type" value="Genomic_DNA"/>
</dbReference>
<evidence type="ECO:0000256" key="3">
    <source>
        <dbReference type="ARBA" id="ARBA00022475"/>
    </source>
</evidence>
<evidence type="ECO:0000256" key="5">
    <source>
        <dbReference type="ARBA" id="ARBA00022989"/>
    </source>
</evidence>
<dbReference type="GO" id="GO:0000324">
    <property type="term" value="C:fungal-type vacuole"/>
    <property type="evidence" value="ECO:0007669"/>
    <property type="project" value="TreeGrafter"/>
</dbReference>
<dbReference type="GO" id="GO:0005886">
    <property type="term" value="C:plasma membrane"/>
    <property type="evidence" value="ECO:0007669"/>
    <property type="project" value="UniProtKB-SubCell"/>
</dbReference>
<keyword evidence="6" id="KW-0813">Transport</keyword>
<comment type="similarity">
    <text evidence="2">Belongs to the lipid-translocating exporter (LTE) (TC 9.A.26.1) family.</text>
</comment>